<dbReference type="AlphaFoldDB" id="A0A1Q5TLV8"/>
<dbReference type="InterPro" id="IPR007048">
    <property type="entry name" value="IraD/Gp25-like"/>
</dbReference>
<accession>A0A1Q5TLV8</accession>
<reference evidence="2 3" key="1">
    <citation type="submission" date="2016-09" db="EMBL/GenBank/DDBJ databases">
        <title>Xenorhabdus thuongxuanensis sp. nov. and Xenorhabdus eapokensis sp. nov., isolated from Steinernema species.</title>
        <authorList>
            <person name="Kaempfer P."/>
            <person name="Tobias N.J."/>
            <person name="Phan Ke L."/>
            <person name="Bode H.B."/>
            <person name="Glaeser S.P."/>
        </authorList>
    </citation>
    <scope>NUCLEOTIDE SEQUENCE [LARGE SCALE GENOMIC DNA]</scope>
    <source>
        <strain evidence="2 3">DL20</strain>
    </source>
</reference>
<proteinExistence type="predicted"/>
<keyword evidence="3" id="KW-1185">Reference proteome</keyword>
<dbReference type="SUPFAM" id="SSF160719">
    <property type="entry name" value="gpW/gp25-like"/>
    <property type="match status" value="1"/>
</dbReference>
<name>A0A1Q5TLV8_9GAMM</name>
<dbReference type="Pfam" id="PF04965">
    <property type="entry name" value="GPW_gp25"/>
    <property type="match status" value="1"/>
</dbReference>
<sequence>MIYLGMNRQTGRELTDLAHIRQSVSDILLTPVGSRIARRTYGSLLPELIDWPQNSALRLQVMAACYTAISRWEPRVTLIAITMDTLPDGKMVVDITGAYHQSAKEFSLSIPVSHSR</sequence>
<dbReference type="Proteomes" id="UP000186268">
    <property type="component" value="Unassembled WGS sequence"/>
</dbReference>
<organism evidence="2 3">
    <name type="scientific">Xenorhabdus eapokensis</name>
    <dbReference type="NCBI Taxonomy" id="1873482"/>
    <lineage>
        <taxon>Bacteria</taxon>
        <taxon>Pseudomonadati</taxon>
        <taxon>Pseudomonadota</taxon>
        <taxon>Gammaproteobacteria</taxon>
        <taxon>Enterobacterales</taxon>
        <taxon>Morganellaceae</taxon>
        <taxon>Xenorhabdus</taxon>
    </lineage>
</organism>
<evidence type="ECO:0000259" key="1">
    <source>
        <dbReference type="Pfam" id="PF04965"/>
    </source>
</evidence>
<dbReference type="Gene3D" id="3.10.450.40">
    <property type="match status" value="1"/>
</dbReference>
<comment type="caution">
    <text evidence="2">The sequence shown here is derived from an EMBL/GenBank/DDBJ whole genome shotgun (WGS) entry which is preliminary data.</text>
</comment>
<dbReference type="EMBL" id="MKGQ01000025">
    <property type="protein sequence ID" value="OKP01215.1"/>
    <property type="molecule type" value="Genomic_DNA"/>
</dbReference>
<protein>
    <submittedName>
        <fullName evidence="2">Baseplate assembly protein</fullName>
    </submittedName>
</protein>
<dbReference type="STRING" id="1873482.Xedl_02949"/>
<dbReference type="RefSeq" id="WP_074024568.1">
    <property type="nucleotide sequence ID" value="NZ_CAWNAG010000131.1"/>
</dbReference>
<evidence type="ECO:0000313" key="2">
    <source>
        <dbReference type="EMBL" id="OKP01215.1"/>
    </source>
</evidence>
<feature type="domain" description="IraD/Gp25-like" evidence="1">
    <location>
        <begin position="17"/>
        <end position="96"/>
    </location>
</feature>
<gene>
    <name evidence="2" type="ORF">Xedl_02949</name>
</gene>
<evidence type="ECO:0000313" key="3">
    <source>
        <dbReference type="Proteomes" id="UP000186268"/>
    </source>
</evidence>
<dbReference type="OrthoDB" id="9802846at2"/>